<keyword evidence="2" id="KW-1185">Reference proteome</keyword>
<accession>A0ACC1HP83</accession>
<dbReference type="EMBL" id="JAMZIH010002391">
    <property type="protein sequence ID" value="KAJ1677476.1"/>
    <property type="molecule type" value="Genomic_DNA"/>
</dbReference>
<reference evidence="1" key="1">
    <citation type="submission" date="2022-06" db="EMBL/GenBank/DDBJ databases">
        <title>Phylogenomic reconstructions and comparative analyses of Kickxellomycotina fungi.</title>
        <authorList>
            <person name="Reynolds N.K."/>
            <person name="Stajich J.E."/>
            <person name="Barry K."/>
            <person name="Grigoriev I.V."/>
            <person name="Crous P."/>
            <person name="Smith M.E."/>
        </authorList>
    </citation>
    <scope>NUCLEOTIDE SEQUENCE</scope>
    <source>
        <strain evidence="1">RSA 2271</strain>
    </source>
</reference>
<proteinExistence type="predicted"/>
<sequence>MTGEEEEKTIKNIWPAALPLRVLGQRLVADGSTEELITETREWVEGIIAPLAKKRLTDQIGQYLVRAVLLPAIEYKLVGIALDDKDYDRIAAPVMRFLKHAHNTPATIPSAYFYHRQGAWIPRLQTRLEGRNIEATLQMWNGKGSMEFKKIGEELVRVTQQGLQSPADMLQYPEAMGAEQLGKGKQRHQRQAWVTYLARVLSKRGVAIRQPSQWGEAEESIGAAFKKPIEPRLRQSLVQHGITTIEKALQLGNNGEVQVSATGLNTLWKRLLRMELRKIQEKEKTVEESYLSFTAIREAI</sequence>
<protein>
    <submittedName>
        <fullName evidence="1">Uncharacterized protein</fullName>
    </submittedName>
</protein>
<comment type="caution">
    <text evidence="1">The sequence shown here is derived from an EMBL/GenBank/DDBJ whole genome shotgun (WGS) entry which is preliminary data.</text>
</comment>
<evidence type="ECO:0000313" key="1">
    <source>
        <dbReference type="EMBL" id="KAJ1677476.1"/>
    </source>
</evidence>
<organism evidence="1 2">
    <name type="scientific">Spiromyces aspiralis</name>
    <dbReference type="NCBI Taxonomy" id="68401"/>
    <lineage>
        <taxon>Eukaryota</taxon>
        <taxon>Fungi</taxon>
        <taxon>Fungi incertae sedis</taxon>
        <taxon>Zoopagomycota</taxon>
        <taxon>Kickxellomycotina</taxon>
        <taxon>Kickxellomycetes</taxon>
        <taxon>Kickxellales</taxon>
        <taxon>Kickxellaceae</taxon>
        <taxon>Spiromyces</taxon>
    </lineage>
</organism>
<name>A0ACC1HP83_9FUNG</name>
<gene>
    <name evidence="1" type="ORF">EV182_006092</name>
</gene>
<dbReference type="Proteomes" id="UP001145114">
    <property type="component" value="Unassembled WGS sequence"/>
</dbReference>
<evidence type="ECO:0000313" key="2">
    <source>
        <dbReference type="Proteomes" id="UP001145114"/>
    </source>
</evidence>